<feature type="domain" description="PHR" evidence="2">
    <location>
        <begin position="419"/>
        <end position="512"/>
    </location>
</feature>
<gene>
    <name evidence="3" type="ORF">TGEB3V08_LOCUS7331</name>
</gene>
<dbReference type="InterPro" id="IPR012983">
    <property type="entry name" value="PHR"/>
</dbReference>
<evidence type="ECO:0000313" key="3">
    <source>
        <dbReference type="EMBL" id="CAD7599383.1"/>
    </source>
</evidence>
<dbReference type="GO" id="GO:0005886">
    <property type="term" value="C:plasma membrane"/>
    <property type="evidence" value="ECO:0007669"/>
    <property type="project" value="TreeGrafter"/>
</dbReference>
<dbReference type="GO" id="GO:0061630">
    <property type="term" value="F:ubiquitin protein ligase activity"/>
    <property type="evidence" value="ECO:0007669"/>
    <property type="project" value="TreeGrafter"/>
</dbReference>
<organism evidence="3">
    <name type="scientific">Timema genevievae</name>
    <name type="common">Walking stick</name>
    <dbReference type="NCBI Taxonomy" id="629358"/>
    <lineage>
        <taxon>Eukaryota</taxon>
        <taxon>Metazoa</taxon>
        <taxon>Ecdysozoa</taxon>
        <taxon>Arthropoda</taxon>
        <taxon>Hexapoda</taxon>
        <taxon>Insecta</taxon>
        <taxon>Pterygota</taxon>
        <taxon>Neoptera</taxon>
        <taxon>Polyneoptera</taxon>
        <taxon>Phasmatodea</taxon>
        <taxon>Timematodea</taxon>
        <taxon>Timematoidea</taxon>
        <taxon>Timematidae</taxon>
        <taxon>Timema</taxon>
    </lineage>
</organism>
<accession>A0A7R9PN82</accession>
<feature type="region of interest" description="Disordered" evidence="1">
    <location>
        <begin position="977"/>
        <end position="997"/>
    </location>
</feature>
<name>A0A7R9PN82_TIMGE</name>
<dbReference type="PANTHER" id="PTHR45943">
    <property type="entry name" value="E3 UBIQUITIN-PROTEIN LIGASE MYCBP2"/>
    <property type="match status" value="1"/>
</dbReference>
<protein>
    <recommendedName>
        <fullName evidence="2">PHR domain-containing protein</fullName>
    </recommendedName>
</protein>
<sequence>MYRAMFQANRWYVAWARVSGPSSDCGSSGQGMVTTEDQVVFYFKSSKKSNNGTDVNAGQIPQILYRVVSPENQTPSRQCDQAEPVYILSRDFSRAVSKECFQSLLALLQWSWNTFKAGLVDISHLSSSTSSHLVALLDLERLVYISRASLRLVRTYTNELYPNQVGSKKSLSESVLLAECVGDVRALLRQILSDVLPAAHTTRRSGKIRPQKSGVPYQKMTHSILEECHQTFVSCFHAFYPTAFLKWTCLCDLLALMDKNNYDRLLSAVLAALCSPTVRLRSTFPILTSMLDASDSSLKRQLSPSDNTGLPMMPCVDSHHYPILVEQMSYRSQATHSFPDDPQLEGNGAVGNWLFREVLERLLDLVTVPVKQALCQEKVSRSQELVHNCCHLLARIVAELATQSSGTDQNNTGNDPSHTQRWNSLEIARGTFGPDDCVADVAEVKFERPVAIREGVKYAVRLRNHGGRTSNGDGGLGSVKGPDGVTFAFSTCSLSFNGTTQTRGQIPQILYYSNPQDSENQQTSKAWAELQACKCTLSMAAAIVQRCNDLMALARERAEDVVATEVLGSACIVTTLLPLMLAHISPLATLDPRSGVQVLNLIQELLPHVAALNLLNNGLHHSTGSLESGANCGDNQGYCQPSASNTTSHHYAWVESDHPYKPATVSNYRASFPDTVKWLCVEFDPDCGTAQAEDTLQLYIPSMAPRPSGSPDKKTGSGGVLLEEGDGDSTPVPYWPVLHKFSRGANNWPRNAVVLPGNEVIFSLETASDYIKEERSCFYGFRCLVVGYEWGLTPGDGLKHLETELAYLGGMCAASLMKKDLLLPPISVEEMDEDLDLLEELAQQVYNSHSALLGKGFALASPPTISQALEGILPFRKTHPQYTRPGLNLDLPVFGSLAQHESSTLDHAATEATLDHAATEAGYFRNFDKRGKEYDEHCQSEQPNQAGHDHPNEDVQVPGGVATVVAAVLLESNEPGLQTGSRLLTAPKPTQNVGPPSVRRLHCQLEVPGVQTLT</sequence>
<feature type="domain" description="PHR" evidence="2">
    <location>
        <begin position="7"/>
        <end position="66"/>
    </location>
</feature>
<dbReference type="InterPro" id="IPR038648">
    <property type="entry name" value="PHR_sf"/>
</dbReference>
<feature type="region of interest" description="Disordered" evidence="1">
    <location>
        <begin position="703"/>
        <end position="725"/>
    </location>
</feature>
<dbReference type="AlphaFoldDB" id="A0A7R9PN82"/>
<dbReference type="Gene3D" id="2.60.120.820">
    <property type="entry name" value="PHR domain"/>
    <property type="match status" value="2"/>
</dbReference>
<feature type="region of interest" description="Disordered" evidence="1">
    <location>
        <begin position="933"/>
        <end position="953"/>
    </location>
</feature>
<dbReference type="PANTHER" id="PTHR45943:SF1">
    <property type="entry name" value="E3 UBIQUITIN-PROTEIN LIGASE MYCBP2"/>
    <property type="match status" value="1"/>
</dbReference>
<evidence type="ECO:0000256" key="1">
    <source>
        <dbReference type="SAM" id="MobiDB-lite"/>
    </source>
</evidence>
<dbReference type="GO" id="GO:0007411">
    <property type="term" value="P:axon guidance"/>
    <property type="evidence" value="ECO:0007669"/>
    <property type="project" value="TreeGrafter"/>
</dbReference>
<feature type="compositionally biased region" description="Polar residues" evidence="1">
    <location>
        <begin position="977"/>
        <end position="994"/>
    </location>
</feature>
<dbReference type="EMBL" id="OE842299">
    <property type="protein sequence ID" value="CAD7599383.1"/>
    <property type="molecule type" value="Genomic_DNA"/>
</dbReference>
<dbReference type="Pfam" id="PF08005">
    <property type="entry name" value="PHR"/>
    <property type="match status" value="2"/>
</dbReference>
<dbReference type="GO" id="GO:0008582">
    <property type="term" value="P:regulation of synaptic assembly at neuromuscular junction"/>
    <property type="evidence" value="ECO:0007669"/>
    <property type="project" value="TreeGrafter"/>
</dbReference>
<reference evidence="3" key="1">
    <citation type="submission" date="2020-11" db="EMBL/GenBank/DDBJ databases">
        <authorList>
            <person name="Tran Van P."/>
        </authorList>
    </citation>
    <scope>NUCLEOTIDE SEQUENCE</scope>
</reference>
<dbReference type="GO" id="GO:0005634">
    <property type="term" value="C:nucleus"/>
    <property type="evidence" value="ECO:0007669"/>
    <property type="project" value="TreeGrafter"/>
</dbReference>
<evidence type="ECO:0000259" key="2">
    <source>
        <dbReference type="Pfam" id="PF08005"/>
    </source>
</evidence>
<proteinExistence type="predicted"/>